<feature type="signal peptide" evidence="1">
    <location>
        <begin position="1"/>
        <end position="25"/>
    </location>
</feature>
<organism evidence="2 3">
    <name type="scientific">Tilletia horrida</name>
    <dbReference type="NCBI Taxonomy" id="155126"/>
    <lineage>
        <taxon>Eukaryota</taxon>
        <taxon>Fungi</taxon>
        <taxon>Dikarya</taxon>
        <taxon>Basidiomycota</taxon>
        <taxon>Ustilaginomycotina</taxon>
        <taxon>Exobasidiomycetes</taxon>
        <taxon>Tilletiales</taxon>
        <taxon>Tilletiaceae</taxon>
        <taxon>Tilletia</taxon>
    </lineage>
</organism>
<proteinExistence type="predicted"/>
<evidence type="ECO:0000313" key="3">
    <source>
        <dbReference type="Proteomes" id="UP001176521"/>
    </source>
</evidence>
<name>A0AAN6GHT4_9BASI</name>
<feature type="chain" id="PRO_5042816594" description="Dickkopf N-terminal cysteine-rich domain-containing protein" evidence="1">
    <location>
        <begin position="26"/>
        <end position="198"/>
    </location>
</feature>
<keyword evidence="1" id="KW-0732">Signal</keyword>
<dbReference type="EMBL" id="JAPDMQ010000052">
    <property type="protein sequence ID" value="KAK0537954.1"/>
    <property type="molecule type" value="Genomic_DNA"/>
</dbReference>
<reference evidence="2" key="1">
    <citation type="journal article" date="2023" name="PhytoFront">
        <title>Draft Genome Resources of Seven Strains of Tilletia horrida, Causal Agent of Kernel Smut of Rice.</title>
        <authorList>
            <person name="Khanal S."/>
            <person name="Antony Babu S."/>
            <person name="Zhou X.G."/>
        </authorList>
    </citation>
    <scope>NUCLEOTIDE SEQUENCE</scope>
    <source>
        <strain evidence="2">TX3</strain>
    </source>
</reference>
<keyword evidence="3" id="KW-1185">Reference proteome</keyword>
<evidence type="ECO:0000313" key="2">
    <source>
        <dbReference type="EMBL" id="KAK0537954.1"/>
    </source>
</evidence>
<protein>
    <recommendedName>
        <fullName evidence="4">Dickkopf N-terminal cysteine-rich domain-containing protein</fullName>
    </recommendedName>
</protein>
<evidence type="ECO:0008006" key="4">
    <source>
        <dbReference type="Google" id="ProtNLM"/>
    </source>
</evidence>
<sequence>MRSFTPNLALLCSSLCLLLTPAINASPAASASDATLLLPRIGQVGGGHPCLRDAQCLSQHCDFADGGAKITGFCRLSAQDERCRTGSDCDNGLPCKKKRGHSLGRCVQLDVGEACTENGQCKYAYCRQGVCSLAPAQSICVGNSMCFSNSCTLATCERIGCGAITLCDPIPEGGKCRDAADCEIERDAKCVEGKCKLP</sequence>
<accession>A0AAN6GHT4</accession>
<dbReference type="Proteomes" id="UP001176521">
    <property type="component" value="Unassembled WGS sequence"/>
</dbReference>
<dbReference type="AlphaFoldDB" id="A0AAN6GHT4"/>
<evidence type="ECO:0000256" key="1">
    <source>
        <dbReference type="SAM" id="SignalP"/>
    </source>
</evidence>
<comment type="caution">
    <text evidence="2">The sequence shown here is derived from an EMBL/GenBank/DDBJ whole genome shotgun (WGS) entry which is preliminary data.</text>
</comment>
<gene>
    <name evidence="2" type="ORF">OC842_001461</name>
</gene>